<dbReference type="NCBIfam" id="TIGR00477">
    <property type="entry name" value="tehB"/>
    <property type="match status" value="1"/>
</dbReference>
<evidence type="ECO:0000259" key="1">
    <source>
        <dbReference type="Pfam" id="PF03848"/>
    </source>
</evidence>
<evidence type="ECO:0000313" key="3">
    <source>
        <dbReference type="EMBL" id="EJO15517.1"/>
    </source>
</evidence>
<keyword evidence="4" id="KW-1185">Reference proteome</keyword>
<dbReference type="SUPFAM" id="SSF51197">
    <property type="entry name" value="Clavaminate synthase-like"/>
    <property type="match status" value="1"/>
</dbReference>
<proteinExistence type="predicted"/>
<protein>
    <submittedName>
        <fullName evidence="3">Tellurite resistance protein tehB</fullName>
    </submittedName>
</protein>
<dbReference type="PIRSF" id="PIRSF005215">
    <property type="entry name" value="TehB"/>
    <property type="match status" value="1"/>
</dbReference>
<dbReference type="PANTHER" id="PTHR43861">
    <property type="entry name" value="TRANS-ACONITATE 2-METHYLTRANSFERASE-RELATED"/>
    <property type="match status" value="1"/>
</dbReference>
<dbReference type="SUPFAM" id="SSF53335">
    <property type="entry name" value="S-adenosyl-L-methionine-dependent methyltransferases"/>
    <property type="match status" value="1"/>
</dbReference>
<dbReference type="PATRIC" id="fig|1200793.3.peg.1508"/>
<dbReference type="InterPro" id="IPR015392">
    <property type="entry name" value="TehB/YeaR-like_dom"/>
</dbReference>
<dbReference type="InterPro" id="IPR014431">
    <property type="entry name" value="Tellurite-R_TehB-2"/>
</dbReference>
<organism evidence="3 4">
    <name type="scientific">Streptococcus salivarius K12</name>
    <dbReference type="NCBI Taxonomy" id="1200793"/>
    <lineage>
        <taxon>Bacteria</taxon>
        <taxon>Bacillati</taxon>
        <taxon>Bacillota</taxon>
        <taxon>Bacilli</taxon>
        <taxon>Lactobacillales</taxon>
        <taxon>Streptococcaceae</taxon>
        <taxon>Streptococcus</taxon>
    </lineage>
</organism>
<evidence type="ECO:0000259" key="2">
    <source>
        <dbReference type="Pfam" id="PF09313"/>
    </source>
</evidence>
<dbReference type="InterPro" id="IPR015985">
    <property type="entry name" value="TehB-like_dom"/>
</dbReference>
<dbReference type="GO" id="GO:0008757">
    <property type="term" value="F:S-adenosylmethionine-dependent methyltransferase activity"/>
    <property type="evidence" value="ECO:0007669"/>
    <property type="project" value="InterPro"/>
</dbReference>
<dbReference type="CDD" id="cd02440">
    <property type="entry name" value="AdoMet_MTases"/>
    <property type="match status" value="1"/>
</dbReference>
<dbReference type="Pfam" id="PF09313">
    <property type="entry name" value="TehB-like"/>
    <property type="match status" value="1"/>
</dbReference>
<evidence type="ECO:0000313" key="4">
    <source>
        <dbReference type="Proteomes" id="UP000006983"/>
    </source>
</evidence>
<dbReference type="PANTHER" id="PTHR43861:SF1">
    <property type="entry name" value="TRANS-ACONITATE 2-METHYLTRANSFERASE"/>
    <property type="match status" value="1"/>
</dbReference>
<dbReference type="Proteomes" id="UP000006983">
    <property type="component" value="Unassembled WGS sequence"/>
</dbReference>
<dbReference type="GO" id="GO:0005737">
    <property type="term" value="C:cytoplasm"/>
    <property type="evidence" value="ECO:0007669"/>
    <property type="project" value="InterPro"/>
</dbReference>
<dbReference type="AlphaFoldDB" id="J7SHR6"/>
<feature type="domain" description="TehB/YeaR-like" evidence="2">
    <location>
        <begin position="17"/>
        <end position="97"/>
    </location>
</feature>
<accession>J7SHR6</accession>
<name>J7SHR6_STRSL</name>
<dbReference type="GO" id="GO:0046690">
    <property type="term" value="P:response to tellurium ion"/>
    <property type="evidence" value="ECO:0007669"/>
    <property type="project" value="InterPro"/>
</dbReference>
<feature type="domain" description="Tellurite resistance methyltransferase TehB-like" evidence="1">
    <location>
        <begin position="99"/>
        <end position="293"/>
    </location>
</feature>
<dbReference type="EMBL" id="ALIF01000006">
    <property type="protein sequence ID" value="EJO15517.1"/>
    <property type="molecule type" value="Genomic_DNA"/>
</dbReference>
<dbReference type="Gene3D" id="2.60.120.10">
    <property type="entry name" value="Jelly Rolls"/>
    <property type="match status" value="1"/>
</dbReference>
<dbReference type="InterPro" id="IPR014710">
    <property type="entry name" value="RmlC-like_jellyroll"/>
</dbReference>
<sequence length="298" mass="34027">MKGTHKMTINQQLLCYKRLPNWTATTLPEMVTQKHNTKVGTWAKLTILSGSLRFYELDEQGQVTAEHLFTPETEIPFVEPQAWHRIAAASDDLECYLSFYCKPEDYMAKKYDTKAHSEVLEAVQSGYIKPGRTLDLGCGHGRNALYLASLGHDVTAVDVNNEATQRIQMIADEENYNVRAGYYDINAAALPESETFDFILSTVVFMFLDPDQIPAIIKNMQERTVVGGYNLIVCAMDTEEHPCTMPFPFTFEEGELKNYYRDWELVKYNENLGHLHRLDEYGNPIALQFATMLAKKVK</sequence>
<dbReference type="InterPro" id="IPR029063">
    <property type="entry name" value="SAM-dependent_MTases_sf"/>
</dbReference>
<comment type="caution">
    <text evidence="3">The sequence shown here is derived from an EMBL/GenBank/DDBJ whole genome shotgun (WGS) entry which is preliminary data.</text>
</comment>
<gene>
    <name evidence="3" type="ORF">RSSL_00406</name>
</gene>
<dbReference type="NCBIfam" id="NF008992">
    <property type="entry name" value="PRK12335.1"/>
    <property type="match status" value="1"/>
</dbReference>
<dbReference type="Gene3D" id="3.40.50.150">
    <property type="entry name" value="Vaccinia Virus protein VP39"/>
    <property type="match status" value="1"/>
</dbReference>
<dbReference type="Pfam" id="PF03848">
    <property type="entry name" value="TehB"/>
    <property type="match status" value="1"/>
</dbReference>
<reference evidence="3 4" key="1">
    <citation type="journal article" date="2012" name="J. Bacteriol.">
        <title>Genome Sequence of the Lantibiotic Bacteriocin Producer Streptococcus salivarius Strain K12.</title>
        <authorList>
            <person name="Barretto C."/>
            <person name="Alvarez-Martin P."/>
            <person name="Foata F."/>
            <person name="Renault P."/>
            <person name="Berger B."/>
        </authorList>
    </citation>
    <scope>NUCLEOTIDE SEQUENCE [LARGE SCALE GENOMIC DNA]</scope>
    <source>
        <strain evidence="3 4">K12</strain>
    </source>
</reference>
<dbReference type="InterPro" id="IPR004537">
    <property type="entry name" value="Tellurite-R_MeTrfase_TehB"/>
</dbReference>
<dbReference type="NCBIfam" id="NF008405">
    <property type="entry name" value="PRK11207.1"/>
    <property type="match status" value="1"/>
</dbReference>